<evidence type="ECO:0000313" key="1">
    <source>
        <dbReference type="EMBL" id="MBX52575.1"/>
    </source>
</evidence>
<organism evidence="1">
    <name type="scientific">Rhizophora mucronata</name>
    <name type="common">Asiatic mangrove</name>
    <dbReference type="NCBI Taxonomy" id="61149"/>
    <lineage>
        <taxon>Eukaryota</taxon>
        <taxon>Viridiplantae</taxon>
        <taxon>Streptophyta</taxon>
        <taxon>Embryophyta</taxon>
        <taxon>Tracheophyta</taxon>
        <taxon>Spermatophyta</taxon>
        <taxon>Magnoliopsida</taxon>
        <taxon>eudicotyledons</taxon>
        <taxon>Gunneridae</taxon>
        <taxon>Pentapetalae</taxon>
        <taxon>rosids</taxon>
        <taxon>fabids</taxon>
        <taxon>Malpighiales</taxon>
        <taxon>Rhizophoraceae</taxon>
        <taxon>Rhizophora</taxon>
    </lineage>
</organism>
<reference evidence="1" key="1">
    <citation type="submission" date="2018-02" db="EMBL/GenBank/DDBJ databases">
        <title>Rhizophora mucronata_Transcriptome.</title>
        <authorList>
            <person name="Meera S.P."/>
            <person name="Sreeshan A."/>
            <person name="Augustine A."/>
        </authorList>
    </citation>
    <scope>NUCLEOTIDE SEQUENCE</scope>
    <source>
        <tissue evidence="1">Leaf</tissue>
    </source>
</reference>
<accession>A0A2P2PCW6</accession>
<sequence length="44" mass="5063">MTFTLQCYHSNNHPHTMNPNVVPRNKKVITIAIKQAHFLCLGMI</sequence>
<dbReference type="AlphaFoldDB" id="A0A2P2PCW6"/>
<dbReference type="EMBL" id="GGEC01072091">
    <property type="protein sequence ID" value="MBX52575.1"/>
    <property type="molecule type" value="Transcribed_RNA"/>
</dbReference>
<proteinExistence type="predicted"/>
<protein>
    <submittedName>
        <fullName evidence="1">Uncharacterized protein</fullName>
    </submittedName>
</protein>
<name>A0A2P2PCW6_RHIMU</name>